<dbReference type="InterPro" id="IPR005107">
    <property type="entry name" value="CO_DH_flav_C"/>
</dbReference>
<dbReference type="Gene3D" id="3.30.465.10">
    <property type="match status" value="1"/>
</dbReference>
<dbReference type="InterPro" id="IPR051312">
    <property type="entry name" value="Diverse_Substr_Oxidored"/>
</dbReference>
<dbReference type="Pfam" id="PF03450">
    <property type="entry name" value="CO_deh_flav_C"/>
    <property type="match status" value="1"/>
</dbReference>
<dbReference type="STRING" id="930117.SAMN05216225_100939"/>
<keyword evidence="1" id="KW-0285">Flavoprotein</keyword>
<dbReference type="EMBL" id="FQVW01000009">
    <property type="protein sequence ID" value="SHF92647.1"/>
    <property type="molecule type" value="Genomic_DNA"/>
</dbReference>
<dbReference type="PANTHER" id="PTHR42659:SF9">
    <property type="entry name" value="XANTHINE DEHYDROGENASE FAD-BINDING SUBUNIT XDHB-RELATED"/>
    <property type="match status" value="1"/>
</dbReference>
<evidence type="ECO:0000256" key="1">
    <source>
        <dbReference type="ARBA" id="ARBA00022630"/>
    </source>
</evidence>
<dbReference type="InterPro" id="IPR036318">
    <property type="entry name" value="FAD-bd_PCMH-like_sf"/>
</dbReference>
<dbReference type="SUPFAM" id="SSF56176">
    <property type="entry name" value="FAD-binding/transporter-associated domain-like"/>
    <property type="match status" value="1"/>
</dbReference>
<evidence type="ECO:0000313" key="5">
    <source>
        <dbReference type="Proteomes" id="UP000183988"/>
    </source>
</evidence>
<evidence type="ECO:0000313" key="4">
    <source>
        <dbReference type="EMBL" id="SHF92647.1"/>
    </source>
</evidence>
<keyword evidence="5" id="KW-1185">Reference proteome</keyword>
<dbReference type="RefSeq" id="WP_072889102.1">
    <property type="nucleotide sequence ID" value="NZ_FQVW01000009.1"/>
</dbReference>
<evidence type="ECO:0000259" key="3">
    <source>
        <dbReference type="PROSITE" id="PS51387"/>
    </source>
</evidence>
<gene>
    <name evidence="4" type="ORF">SAMN05216225_100939</name>
</gene>
<protein>
    <submittedName>
        <fullName evidence="4">Carbon-monoxide dehydrogenase medium subunit/xanthine dehydrogenase FAD-binding subunit</fullName>
    </submittedName>
</protein>
<keyword evidence="2" id="KW-0560">Oxidoreductase</keyword>
<name>A0A1M5FM32_9BACI</name>
<sequence>MKVSEATLVSPSTLDECLLLLNDQKHSVQLLAGGTDAVVRMKEGVWNPDTWINIKNLDALRYIEEVNHEIHIGALTSHTDLVESKLINERADVLAQAAKEIGAIQLQNMGTIGGNIATASPAGDTIPALFVLDAKIELRSLTDTRLIPIREIFTGPGRTVKKSDEIITKIIIRSQDEDEIGIFEKLGPRKAQSISIVNVAISLKMGEKPRECLEGKIAFGSVAPTIIRATKCEYMLKLNPLFDDVIHDIASAAWKEVMPISDVRASAKYRRNMASSLLERGLYRLMKRWEEQ</sequence>
<dbReference type="GO" id="GO:0071949">
    <property type="term" value="F:FAD binding"/>
    <property type="evidence" value="ECO:0007669"/>
    <property type="project" value="InterPro"/>
</dbReference>
<dbReference type="Gene3D" id="3.30.390.50">
    <property type="entry name" value="CO dehydrogenase flavoprotein, C-terminal domain"/>
    <property type="match status" value="1"/>
</dbReference>
<organism evidence="4 5">
    <name type="scientific">Ornithinibacillus halophilus</name>
    <dbReference type="NCBI Taxonomy" id="930117"/>
    <lineage>
        <taxon>Bacteria</taxon>
        <taxon>Bacillati</taxon>
        <taxon>Bacillota</taxon>
        <taxon>Bacilli</taxon>
        <taxon>Bacillales</taxon>
        <taxon>Bacillaceae</taxon>
        <taxon>Ornithinibacillus</taxon>
    </lineage>
</organism>
<dbReference type="SUPFAM" id="SSF55447">
    <property type="entry name" value="CO dehydrogenase flavoprotein C-terminal domain-like"/>
    <property type="match status" value="1"/>
</dbReference>
<dbReference type="Gene3D" id="3.30.43.10">
    <property type="entry name" value="Uridine Diphospho-n-acetylenolpyruvylglucosamine Reductase, domain 2"/>
    <property type="match status" value="1"/>
</dbReference>
<dbReference type="InterPro" id="IPR016166">
    <property type="entry name" value="FAD-bd_PCMH"/>
</dbReference>
<dbReference type="PROSITE" id="PS51387">
    <property type="entry name" value="FAD_PCMH"/>
    <property type="match status" value="1"/>
</dbReference>
<dbReference type="PANTHER" id="PTHR42659">
    <property type="entry name" value="XANTHINE DEHYDROGENASE SUBUNIT C-RELATED"/>
    <property type="match status" value="1"/>
</dbReference>
<dbReference type="InterPro" id="IPR036683">
    <property type="entry name" value="CO_DH_flav_C_dom_sf"/>
</dbReference>
<dbReference type="OrthoDB" id="9774454at2"/>
<proteinExistence type="predicted"/>
<accession>A0A1M5FM32</accession>
<dbReference type="Pfam" id="PF00941">
    <property type="entry name" value="FAD_binding_5"/>
    <property type="match status" value="1"/>
</dbReference>
<feature type="domain" description="FAD-binding PCMH-type" evidence="3">
    <location>
        <begin position="1"/>
        <end position="177"/>
    </location>
</feature>
<dbReference type="InterPro" id="IPR016167">
    <property type="entry name" value="FAD-bd_PCMH_sub1"/>
</dbReference>
<evidence type="ECO:0000256" key="2">
    <source>
        <dbReference type="ARBA" id="ARBA00023002"/>
    </source>
</evidence>
<dbReference type="Proteomes" id="UP000183988">
    <property type="component" value="Unassembled WGS sequence"/>
</dbReference>
<dbReference type="InterPro" id="IPR016169">
    <property type="entry name" value="FAD-bd_PCMH_sub2"/>
</dbReference>
<reference evidence="4 5" key="1">
    <citation type="submission" date="2016-11" db="EMBL/GenBank/DDBJ databases">
        <authorList>
            <person name="Jaros S."/>
            <person name="Januszkiewicz K."/>
            <person name="Wedrychowicz H."/>
        </authorList>
    </citation>
    <scope>NUCLEOTIDE SEQUENCE [LARGE SCALE GENOMIC DNA]</scope>
    <source>
        <strain evidence="4 5">IBRC-M 10683</strain>
    </source>
</reference>
<dbReference type="AlphaFoldDB" id="A0A1M5FM32"/>
<dbReference type="InterPro" id="IPR002346">
    <property type="entry name" value="Mopterin_DH_FAD-bd"/>
</dbReference>
<dbReference type="SMART" id="SM01092">
    <property type="entry name" value="CO_deh_flav_C"/>
    <property type="match status" value="1"/>
</dbReference>
<dbReference type="GO" id="GO:0016491">
    <property type="term" value="F:oxidoreductase activity"/>
    <property type="evidence" value="ECO:0007669"/>
    <property type="project" value="UniProtKB-KW"/>
</dbReference>